<proteinExistence type="predicted"/>
<evidence type="ECO:0000313" key="3">
    <source>
        <dbReference type="Proteomes" id="UP000298663"/>
    </source>
</evidence>
<keyword evidence="3" id="KW-1185">Reference proteome</keyword>
<dbReference type="EMBL" id="AZBU02000009">
    <property type="protein sequence ID" value="TKR64747.1"/>
    <property type="molecule type" value="Genomic_DNA"/>
</dbReference>
<dbReference type="Proteomes" id="UP000298663">
    <property type="component" value="Unassembled WGS sequence"/>
</dbReference>
<feature type="compositionally biased region" description="Polar residues" evidence="1">
    <location>
        <begin position="31"/>
        <end position="52"/>
    </location>
</feature>
<dbReference type="AlphaFoldDB" id="A0A4U5M766"/>
<reference evidence="2 3" key="1">
    <citation type="journal article" date="2015" name="Genome Biol.">
        <title>Comparative genomics of Steinernema reveals deeply conserved gene regulatory networks.</title>
        <authorList>
            <person name="Dillman A.R."/>
            <person name="Macchietto M."/>
            <person name="Porter C.F."/>
            <person name="Rogers A."/>
            <person name="Williams B."/>
            <person name="Antoshechkin I."/>
            <person name="Lee M.M."/>
            <person name="Goodwin Z."/>
            <person name="Lu X."/>
            <person name="Lewis E.E."/>
            <person name="Goodrich-Blair H."/>
            <person name="Stock S.P."/>
            <person name="Adams B.J."/>
            <person name="Sternberg P.W."/>
            <person name="Mortazavi A."/>
        </authorList>
    </citation>
    <scope>NUCLEOTIDE SEQUENCE [LARGE SCALE GENOMIC DNA]</scope>
    <source>
        <strain evidence="2 3">ALL</strain>
    </source>
</reference>
<feature type="region of interest" description="Disordered" evidence="1">
    <location>
        <begin position="30"/>
        <end position="85"/>
    </location>
</feature>
<evidence type="ECO:0000256" key="1">
    <source>
        <dbReference type="SAM" id="MobiDB-lite"/>
    </source>
</evidence>
<accession>A0A4U5M766</accession>
<gene>
    <name evidence="2" type="ORF">L596_025235</name>
</gene>
<sequence length="85" mass="9795">MSRFIPNPCRNVAIVHRQLTLSSARLKDRPNITQRGSQQLSLRGQEVTGSTDPNHRHFQIARVSGTKTNRSNKRSCRQTDHFRNK</sequence>
<name>A0A4U5M766_STECR</name>
<reference evidence="2 3" key="2">
    <citation type="journal article" date="2019" name="G3 (Bethesda)">
        <title>Hybrid Assembly of the Genome of the Entomopathogenic Nematode Steinernema carpocapsae Identifies the X-Chromosome.</title>
        <authorList>
            <person name="Serra L."/>
            <person name="Macchietto M."/>
            <person name="Macias-Munoz A."/>
            <person name="McGill C.J."/>
            <person name="Rodriguez I.M."/>
            <person name="Rodriguez B."/>
            <person name="Murad R."/>
            <person name="Mortazavi A."/>
        </authorList>
    </citation>
    <scope>NUCLEOTIDE SEQUENCE [LARGE SCALE GENOMIC DNA]</scope>
    <source>
        <strain evidence="2 3">ALL</strain>
    </source>
</reference>
<protein>
    <submittedName>
        <fullName evidence="2">Uncharacterized protein</fullName>
    </submittedName>
</protein>
<evidence type="ECO:0000313" key="2">
    <source>
        <dbReference type="EMBL" id="TKR64747.1"/>
    </source>
</evidence>
<organism evidence="2 3">
    <name type="scientific">Steinernema carpocapsae</name>
    <name type="common">Entomopathogenic nematode</name>
    <dbReference type="NCBI Taxonomy" id="34508"/>
    <lineage>
        <taxon>Eukaryota</taxon>
        <taxon>Metazoa</taxon>
        <taxon>Ecdysozoa</taxon>
        <taxon>Nematoda</taxon>
        <taxon>Chromadorea</taxon>
        <taxon>Rhabditida</taxon>
        <taxon>Tylenchina</taxon>
        <taxon>Panagrolaimomorpha</taxon>
        <taxon>Strongyloidoidea</taxon>
        <taxon>Steinernematidae</taxon>
        <taxon>Steinernema</taxon>
    </lineage>
</organism>
<comment type="caution">
    <text evidence="2">The sequence shown here is derived from an EMBL/GenBank/DDBJ whole genome shotgun (WGS) entry which is preliminary data.</text>
</comment>